<keyword evidence="2" id="KW-1185">Reference proteome</keyword>
<comment type="caution">
    <text evidence="1">The sequence shown here is derived from an EMBL/GenBank/DDBJ whole genome shotgun (WGS) entry which is preliminary data.</text>
</comment>
<dbReference type="Proteomes" id="UP000305401">
    <property type="component" value="Unassembled WGS sequence"/>
</dbReference>
<organism evidence="1 2">
    <name type="scientific">Muribaculum caecicola</name>
    <dbReference type="NCBI Taxonomy" id="3038144"/>
    <lineage>
        <taxon>Bacteria</taxon>
        <taxon>Pseudomonadati</taxon>
        <taxon>Bacteroidota</taxon>
        <taxon>Bacteroidia</taxon>
        <taxon>Bacteroidales</taxon>
        <taxon>Muribaculaceae</taxon>
        <taxon>Muribaculum</taxon>
    </lineage>
</organism>
<proteinExistence type="predicted"/>
<protein>
    <submittedName>
        <fullName evidence="1">GNAT family N-acetyltransferase</fullName>
    </submittedName>
</protein>
<sequence length="319" mass="36034">MQSELRAIPYSSEWATKWNEFVTNSKNGTFLLNRNYMDYHADRFEDCSIIILNSEDKITALLPACRCGDTATSHGGLTYGGWILPVKHMDASLMLCVWETMSAYYKTRGINKLIYKPVPWIYPAAPSDDDLYAIFRNSGTIKTVLVSTAIDLVSPVHFNNSSRTRANKARRNQYTVERSNDYAQYWHLLQHRLASRHNAKPVHTLDEIKLLASRFPDNIELWGVFEPENKNMTAGCVIFNTGRVAHAQYTAATDHGLGNGSLPLLFSTLVAHYAGIGLRYFDFGTSNEQEGTKLNNGLIEQKQQFGGRSVAYTTFEIKL</sequence>
<evidence type="ECO:0000313" key="1">
    <source>
        <dbReference type="EMBL" id="THG54884.1"/>
    </source>
</evidence>
<name>A0AC61S889_9BACT</name>
<accession>A0AC61S889</accession>
<gene>
    <name evidence="1" type="ORF">E5990_01475</name>
</gene>
<dbReference type="EMBL" id="SSTG01000008">
    <property type="protein sequence ID" value="THG54884.1"/>
    <property type="molecule type" value="Genomic_DNA"/>
</dbReference>
<evidence type="ECO:0000313" key="2">
    <source>
        <dbReference type="Proteomes" id="UP000305401"/>
    </source>
</evidence>
<reference evidence="1" key="1">
    <citation type="submission" date="2019-04" db="EMBL/GenBank/DDBJ databases">
        <title>Microbes associate with the intestines of laboratory mice.</title>
        <authorList>
            <person name="Navarre W."/>
            <person name="Wong E."/>
            <person name="Huang K.C."/>
            <person name="Tropini C."/>
            <person name="Ng K."/>
            <person name="Yu B."/>
        </authorList>
    </citation>
    <scope>NUCLEOTIDE SEQUENCE</scope>
    <source>
        <strain evidence="1">NM86_A22</strain>
    </source>
</reference>